<dbReference type="EMBL" id="CP068053">
    <property type="protein sequence ID" value="QQT01123.1"/>
    <property type="molecule type" value="Genomic_DNA"/>
</dbReference>
<keyword evidence="1" id="KW-0812">Transmembrane</keyword>
<keyword evidence="3" id="KW-1185">Reference proteome</keyword>
<reference evidence="2 3" key="1">
    <citation type="submission" date="2021-01" db="EMBL/GenBank/DDBJ databases">
        <title>FDA dAtabase for Regulatory Grade micrObial Sequences (FDA-ARGOS): Supporting development and validation of Infectious Disease Dx tests.</title>
        <authorList>
            <person name="Nelson B."/>
            <person name="Plummer A."/>
            <person name="Tallon L."/>
            <person name="Sadzewicz L."/>
            <person name="Zhao X."/>
            <person name="Boylan J."/>
            <person name="Ott S."/>
            <person name="Bowen H."/>
            <person name="Vavikolanu K."/>
            <person name="Mehta A."/>
            <person name="Aluvathingal J."/>
            <person name="Nadendla S."/>
            <person name="Myers T."/>
            <person name="Yan Y."/>
            <person name="Sichtig H."/>
        </authorList>
    </citation>
    <scope>NUCLEOTIDE SEQUENCE [LARGE SCALE GENOMIC DNA]</scope>
    <source>
        <strain evidence="2 3">FDAARGOS_1161</strain>
    </source>
</reference>
<evidence type="ECO:0000313" key="3">
    <source>
        <dbReference type="Proteomes" id="UP000595254"/>
    </source>
</evidence>
<keyword evidence="1" id="KW-1133">Transmembrane helix</keyword>
<organism evidence="2 3">
    <name type="scientific">Peribacillus psychrosaccharolyticus</name>
    <name type="common">Bacillus psychrosaccharolyticus</name>
    <dbReference type="NCBI Taxonomy" id="1407"/>
    <lineage>
        <taxon>Bacteria</taxon>
        <taxon>Bacillati</taxon>
        <taxon>Bacillota</taxon>
        <taxon>Bacilli</taxon>
        <taxon>Bacillales</taxon>
        <taxon>Bacillaceae</taxon>
        <taxon>Peribacillus</taxon>
    </lineage>
</organism>
<dbReference type="Proteomes" id="UP000595254">
    <property type="component" value="Chromosome"/>
</dbReference>
<feature type="transmembrane region" description="Helical" evidence="1">
    <location>
        <begin position="5"/>
        <end position="24"/>
    </location>
</feature>
<proteinExistence type="predicted"/>
<accession>A0A974S161</accession>
<dbReference type="KEGG" id="ppsr:I6J18_04260"/>
<protein>
    <submittedName>
        <fullName evidence="2">Uncharacterized protein</fullName>
    </submittedName>
</protein>
<evidence type="ECO:0000256" key="1">
    <source>
        <dbReference type="SAM" id="Phobius"/>
    </source>
</evidence>
<evidence type="ECO:0000313" key="2">
    <source>
        <dbReference type="EMBL" id="QQT01123.1"/>
    </source>
</evidence>
<name>A0A974S161_PERPY</name>
<sequence>MKIAWYLNLIGLIFSIIGFTKLGHSNSQNLFLISGLTIQTIAVVMYYISKFKDNRAK</sequence>
<dbReference type="RefSeq" id="WP_161629148.1">
    <property type="nucleotide sequence ID" value="NZ_CP068053.1"/>
</dbReference>
<gene>
    <name evidence="2" type="ORF">I6J18_04260</name>
</gene>
<dbReference type="AlphaFoldDB" id="A0A974S161"/>
<keyword evidence="1" id="KW-0472">Membrane</keyword>
<feature type="transmembrane region" description="Helical" evidence="1">
    <location>
        <begin position="30"/>
        <end position="48"/>
    </location>
</feature>